<dbReference type="GO" id="GO:0006633">
    <property type="term" value="P:fatty acid biosynthetic process"/>
    <property type="evidence" value="ECO:0007669"/>
    <property type="project" value="TreeGrafter"/>
</dbReference>
<evidence type="ECO:0000259" key="3">
    <source>
        <dbReference type="Pfam" id="PF00698"/>
    </source>
</evidence>
<evidence type="ECO:0000256" key="1">
    <source>
        <dbReference type="ARBA" id="ARBA00022450"/>
    </source>
</evidence>
<dbReference type="InterPro" id="IPR050091">
    <property type="entry name" value="PKS_NRPS_Biosynth_Enz"/>
</dbReference>
<dbReference type="EMBL" id="JANIIC010000304">
    <property type="protein sequence ID" value="MCQ8836719.1"/>
    <property type="molecule type" value="Genomic_DNA"/>
</dbReference>
<keyword evidence="4" id="KW-0808">Transferase</keyword>
<dbReference type="RefSeq" id="WP_257636720.1">
    <property type="nucleotide sequence ID" value="NZ_JANIIC010000304.1"/>
</dbReference>
<protein>
    <submittedName>
        <fullName evidence="4">Acyltransferase domain-containing protein</fullName>
    </submittedName>
</protein>
<dbReference type="Gene3D" id="3.40.366.10">
    <property type="entry name" value="Malonyl-Coenzyme A Acyl Carrier Protein, domain 2"/>
    <property type="match status" value="1"/>
</dbReference>
<feature type="non-terminal residue" evidence="4">
    <location>
        <position position="1"/>
    </location>
</feature>
<organism evidence="4 5">
    <name type="scientific">Streptomyces malaysiensis subsp. samsunensis</name>
    <dbReference type="NCBI Taxonomy" id="459658"/>
    <lineage>
        <taxon>Bacteria</taxon>
        <taxon>Bacillati</taxon>
        <taxon>Actinomycetota</taxon>
        <taxon>Actinomycetes</taxon>
        <taxon>Kitasatosporales</taxon>
        <taxon>Streptomycetaceae</taxon>
        <taxon>Streptomyces</taxon>
        <taxon>Streptomyces violaceusniger group</taxon>
    </lineage>
</organism>
<evidence type="ECO:0000313" key="5">
    <source>
        <dbReference type="Proteomes" id="UP001142400"/>
    </source>
</evidence>
<accession>A0A9X2MBL2</accession>
<name>A0A9X2MBL2_STRMQ</name>
<proteinExistence type="predicted"/>
<keyword evidence="5" id="KW-1185">Reference proteome</keyword>
<feature type="non-terminal residue" evidence="4">
    <location>
        <position position="75"/>
    </location>
</feature>
<dbReference type="Pfam" id="PF00698">
    <property type="entry name" value="Acyl_transf_1"/>
    <property type="match status" value="1"/>
</dbReference>
<keyword evidence="4" id="KW-0012">Acyltransferase</keyword>
<dbReference type="InterPro" id="IPR001227">
    <property type="entry name" value="Ac_transferase_dom_sf"/>
</dbReference>
<dbReference type="SUPFAM" id="SSF52151">
    <property type="entry name" value="FabD/lysophospholipase-like"/>
    <property type="match status" value="1"/>
</dbReference>
<evidence type="ECO:0000256" key="2">
    <source>
        <dbReference type="ARBA" id="ARBA00022553"/>
    </source>
</evidence>
<dbReference type="PANTHER" id="PTHR43775">
    <property type="entry name" value="FATTY ACID SYNTHASE"/>
    <property type="match status" value="1"/>
</dbReference>
<sequence>PDTVIGHSIGEIAAAHIAGIFDLPDACHLVATRATLMGQLPQGGSMATIAATPEELANDLAQHDGQVSIAALNTP</sequence>
<keyword evidence="1" id="KW-0596">Phosphopantetheine</keyword>
<feature type="domain" description="Malonyl-CoA:ACP transacylase (MAT)" evidence="3">
    <location>
        <begin position="1"/>
        <end position="75"/>
    </location>
</feature>
<dbReference type="PANTHER" id="PTHR43775:SF37">
    <property type="entry name" value="SI:DKEY-61P9.11"/>
    <property type="match status" value="1"/>
</dbReference>
<dbReference type="InterPro" id="IPR016035">
    <property type="entry name" value="Acyl_Trfase/lysoPLipase"/>
</dbReference>
<dbReference type="InterPro" id="IPR014043">
    <property type="entry name" value="Acyl_transferase_dom"/>
</dbReference>
<reference evidence="4" key="1">
    <citation type="submission" date="2022-06" db="EMBL/GenBank/DDBJ databases">
        <title>WGS of actinobacteria.</title>
        <authorList>
            <person name="Thawai C."/>
        </authorList>
    </citation>
    <scope>NUCLEOTIDE SEQUENCE</scope>
    <source>
        <strain evidence="4">DSM 42010</strain>
    </source>
</reference>
<keyword evidence="2" id="KW-0597">Phosphoprotein</keyword>
<dbReference type="Proteomes" id="UP001142400">
    <property type="component" value="Unassembled WGS sequence"/>
</dbReference>
<gene>
    <name evidence="4" type="ORF">NQU54_49005</name>
</gene>
<dbReference type="GO" id="GO:0004312">
    <property type="term" value="F:fatty acid synthase activity"/>
    <property type="evidence" value="ECO:0007669"/>
    <property type="project" value="TreeGrafter"/>
</dbReference>
<dbReference type="AlphaFoldDB" id="A0A9X2MBL2"/>
<evidence type="ECO:0000313" key="4">
    <source>
        <dbReference type="EMBL" id="MCQ8836719.1"/>
    </source>
</evidence>
<comment type="caution">
    <text evidence="4">The sequence shown here is derived from an EMBL/GenBank/DDBJ whole genome shotgun (WGS) entry which is preliminary data.</text>
</comment>